<dbReference type="Proteomes" id="UP000694412">
    <property type="component" value="Chromosome 8"/>
</dbReference>
<dbReference type="RefSeq" id="XP_015726133.1">
    <property type="nucleotide sequence ID" value="XM_015870647.2"/>
</dbReference>
<evidence type="ECO:0000256" key="6">
    <source>
        <dbReference type="ARBA" id="ARBA00023136"/>
    </source>
</evidence>
<sequence>MPLPTVPTHCTCTMEPLLGVTLGLILMVTSSARSCTCVTNKWTECDHDASGNCTCKLVGSDHTVDCSTLTPKCLLMKAEVTAMKLSYRPRVKLQDGGIYNPDCEDSGIFKARQCDEAGTCWCVNTAGIRRTGKGDKELKCDELIRTNWVDIELKHKETSHYFEALDVAEALEHLFENRYKLQRKYITAVKYDSPFIQIHLKQNKRCAVDIVDVAYYLEKDVKGDSVFNSDSTLRVSINGKDLAIENIRIYYMDEKPPVFSMKQLLVDFSAVVAAVILPAGFAIILVIVLCQRRKYRKIKIEKMSETEGQILQSLSSERKESNCNFSNQKAEVVAEGDKIKKHKQTLCMWMDSELSPIAQELTKHSV</sequence>
<dbReference type="SUPFAM" id="SSF57610">
    <property type="entry name" value="Thyroglobulin type-1 domain"/>
    <property type="match status" value="1"/>
</dbReference>
<gene>
    <name evidence="13" type="primary">TACSTD2</name>
</gene>
<evidence type="ECO:0000313" key="13">
    <source>
        <dbReference type="Ensembl" id="ENSCJPP00005014820.1"/>
    </source>
</evidence>
<comment type="subcellular location">
    <subcellularLocation>
        <location evidence="1">Membrane</location>
        <topology evidence="1">Single-pass type I membrane protein</topology>
    </subcellularLocation>
</comment>
<evidence type="ECO:0000256" key="2">
    <source>
        <dbReference type="ARBA" id="ARBA00007669"/>
    </source>
</evidence>
<evidence type="ECO:0000256" key="4">
    <source>
        <dbReference type="ARBA" id="ARBA00022729"/>
    </source>
</evidence>
<feature type="signal peptide" evidence="11">
    <location>
        <begin position="1"/>
        <end position="32"/>
    </location>
</feature>
<keyword evidence="6 10" id="KW-0472">Membrane</keyword>
<dbReference type="PROSITE" id="PS00484">
    <property type="entry name" value="THYROGLOBULIN_1_1"/>
    <property type="match status" value="1"/>
</dbReference>
<keyword evidence="3 10" id="KW-0812">Transmembrane</keyword>
<evidence type="ECO:0000256" key="8">
    <source>
        <dbReference type="ARBA" id="ARBA00023180"/>
    </source>
</evidence>
<evidence type="ECO:0000256" key="5">
    <source>
        <dbReference type="ARBA" id="ARBA00022989"/>
    </source>
</evidence>
<evidence type="ECO:0000256" key="1">
    <source>
        <dbReference type="ARBA" id="ARBA00004479"/>
    </source>
</evidence>
<dbReference type="Pfam" id="PF00086">
    <property type="entry name" value="Thyroglobulin_1"/>
    <property type="match status" value="1"/>
</dbReference>
<dbReference type="AlphaFoldDB" id="A0A8C2TN00"/>
<organism evidence="13 14">
    <name type="scientific">Coturnix japonica</name>
    <name type="common">Japanese quail</name>
    <name type="synonym">Coturnix coturnix japonica</name>
    <dbReference type="NCBI Taxonomy" id="93934"/>
    <lineage>
        <taxon>Eukaryota</taxon>
        <taxon>Metazoa</taxon>
        <taxon>Chordata</taxon>
        <taxon>Craniata</taxon>
        <taxon>Vertebrata</taxon>
        <taxon>Euteleostomi</taxon>
        <taxon>Archelosauria</taxon>
        <taxon>Archosauria</taxon>
        <taxon>Dinosauria</taxon>
        <taxon>Saurischia</taxon>
        <taxon>Theropoda</taxon>
        <taxon>Coelurosauria</taxon>
        <taxon>Aves</taxon>
        <taxon>Neognathae</taxon>
        <taxon>Galloanserae</taxon>
        <taxon>Galliformes</taxon>
        <taxon>Phasianidae</taxon>
        <taxon>Perdicinae</taxon>
        <taxon>Coturnix</taxon>
    </lineage>
</organism>
<feature type="chain" id="PRO_5034459190" evidence="11">
    <location>
        <begin position="33"/>
        <end position="366"/>
    </location>
</feature>
<dbReference type="InterPro" id="IPR043406">
    <property type="entry name" value="EPCAM/Trop-2"/>
</dbReference>
<dbReference type="Pfam" id="PF21283">
    <property type="entry name" value="EPCAM-Trop-2_C"/>
    <property type="match status" value="1"/>
</dbReference>
<evidence type="ECO:0000256" key="11">
    <source>
        <dbReference type="SAM" id="SignalP"/>
    </source>
</evidence>
<accession>A0A8C2TN00</accession>
<name>A0A8C2TN00_COTJA</name>
<evidence type="ECO:0000256" key="7">
    <source>
        <dbReference type="ARBA" id="ARBA00023157"/>
    </source>
</evidence>
<protein>
    <submittedName>
        <fullName evidence="13">Tumor associated calcium signal transducer 2</fullName>
    </submittedName>
</protein>
<dbReference type="InterPro" id="IPR049420">
    <property type="entry name" value="EPCAM-Trop-2_C"/>
</dbReference>
<proteinExistence type="inferred from homology"/>
<dbReference type="PANTHER" id="PTHR14168:SF4">
    <property type="entry name" value="EPITHELIAL CELL ADHESION MOLECULE PRECURSOR"/>
    <property type="match status" value="1"/>
</dbReference>
<keyword evidence="5 10" id="KW-1133">Transmembrane helix</keyword>
<evidence type="ECO:0000313" key="14">
    <source>
        <dbReference type="Proteomes" id="UP000694412"/>
    </source>
</evidence>
<evidence type="ECO:0000256" key="3">
    <source>
        <dbReference type="ARBA" id="ARBA00022692"/>
    </source>
</evidence>
<dbReference type="InterPro" id="IPR041630">
    <property type="entry name" value="EpCAM_N"/>
</dbReference>
<dbReference type="CTD" id="4070"/>
<feature type="domain" description="Thyroglobulin type-1" evidence="12">
    <location>
        <begin position="70"/>
        <end position="140"/>
    </location>
</feature>
<evidence type="ECO:0000256" key="9">
    <source>
        <dbReference type="PROSITE-ProRule" id="PRU00500"/>
    </source>
</evidence>
<keyword evidence="7" id="KW-1015">Disulfide bond</keyword>
<dbReference type="InterPro" id="IPR036857">
    <property type="entry name" value="Thyroglobulin_1_sf"/>
</dbReference>
<feature type="transmembrane region" description="Helical" evidence="10">
    <location>
        <begin position="268"/>
        <end position="290"/>
    </location>
</feature>
<dbReference type="GeneTree" id="ENSGT00390000018245"/>
<comment type="caution">
    <text evidence="9">Lacks conserved residue(s) required for the propagation of feature annotation.</text>
</comment>
<dbReference type="CDD" id="cd00191">
    <property type="entry name" value="TY"/>
    <property type="match status" value="1"/>
</dbReference>
<dbReference type="KEGG" id="cjo:107317692"/>
<dbReference type="GO" id="GO:0016020">
    <property type="term" value="C:membrane"/>
    <property type="evidence" value="ECO:0007669"/>
    <property type="project" value="UniProtKB-SubCell"/>
</dbReference>
<dbReference type="PROSITE" id="PS51162">
    <property type="entry name" value="THYROGLOBULIN_1_2"/>
    <property type="match status" value="1"/>
</dbReference>
<comment type="similarity">
    <text evidence="2">Belongs to the EPCAM family.</text>
</comment>
<dbReference type="Pfam" id="PF18635">
    <property type="entry name" value="EpCAM_N"/>
    <property type="match status" value="1"/>
</dbReference>
<keyword evidence="4 11" id="KW-0732">Signal</keyword>
<dbReference type="OrthoDB" id="8953056at2759"/>
<dbReference type="Gene3D" id="4.10.800.10">
    <property type="entry name" value="Thyroglobulin type-1"/>
    <property type="match status" value="1"/>
</dbReference>
<dbReference type="PANTHER" id="PTHR14168">
    <property type="entry name" value="TUMOR-ASSOCIATED CALCIUM SIGNAL TRANSDUCER"/>
    <property type="match status" value="1"/>
</dbReference>
<evidence type="ECO:0000256" key="10">
    <source>
        <dbReference type="SAM" id="Phobius"/>
    </source>
</evidence>
<dbReference type="GeneID" id="107317692"/>
<dbReference type="Ensembl" id="ENSCJPT00005021043.1">
    <property type="protein sequence ID" value="ENSCJPP00005014820.1"/>
    <property type="gene ID" value="ENSCJPG00005012338.1"/>
</dbReference>
<reference evidence="13" key="2">
    <citation type="submission" date="2025-08" db="UniProtKB">
        <authorList>
            <consortium name="Ensembl"/>
        </authorList>
    </citation>
    <scope>IDENTIFICATION</scope>
</reference>
<reference evidence="13" key="3">
    <citation type="submission" date="2025-09" db="UniProtKB">
        <authorList>
            <consortium name="Ensembl"/>
        </authorList>
    </citation>
    <scope>IDENTIFICATION</scope>
</reference>
<reference evidence="13" key="1">
    <citation type="submission" date="2015-11" db="EMBL/GenBank/DDBJ databases">
        <authorList>
            <consortium name="International Coturnix japonica Genome Analysis Consortium"/>
            <person name="Warren W."/>
            <person name="Burt D.W."/>
            <person name="Antin P.B."/>
            <person name="Lanford R."/>
            <person name="Gros J."/>
            <person name="Wilson R.K."/>
        </authorList>
    </citation>
    <scope>NUCLEOTIDE SEQUENCE [LARGE SCALE GENOMIC DNA]</scope>
</reference>
<dbReference type="SMART" id="SM00211">
    <property type="entry name" value="TY"/>
    <property type="match status" value="1"/>
</dbReference>
<keyword evidence="14" id="KW-1185">Reference proteome</keyword>
<evidence type="ECO:0000259" key="12">
    <source>
        <dbReference type="PROSITE" id="PS51162"/>
    </source>
</evidence>
<dbReference type="InterPro" id="IPR000716">
    <property type="entry name" value="Thyroglobulin_1"/>
</dbReference>
<keyword evidence="8" id="KW-0325">Glycoprotein</keyword>